<dbReference type="PRINTS" id="PR00116">
    <property type="entry name" value="ARGINASE"/>
</dbReference>
<dbReference type="NCBIfam" id="TIGR01229">
    <property type="entry name" value="rocF_arginase"/>
    <property type="match status" value="1"/>
</dbReference>
<comment type="similarity">
    <text evidence="10 11">Belongs to the arginase family.</text>
</comment>
<keyword evidence="5 12" id="KW-0056">Arginine metabolism</keyword>
<dbReference type="GO" id="GO:0006525">
    <property type="term" value="P:arginine metabolic process"/>
    <property type="evidence" value="ECO:0007669"/>
    <property type="project" value="UniProtKB-KW"/>
</dbReference>
<evidence type="ECO:0000256" key="5">
    <source>
        <dbReference type="ARBA" id="ARBA00022503"/>
    </source>
</evidence>
<proteinExistence type="inferred from homology"/>
<keyword evidence="14" id="KW-1185">Reference proteome</keyword>
<dbReference type="PROSITE" id="PS01053">
    <property type="entry name" value="ARGINASE_1"/>
    <property type="match status" value="1"/>
</dbReference>
<accession>A0AAE1ZEN4</accession>
<evidence type="ECO:0000256" key="8">
    <source>
        <dbReference type="ARBA" id="ARBA00023211"/>
    </source>
</evidence>
<keyword evidence="7 11" id="KW-0378">Hydrolase</keyword>
<evidence type="ECO:0000313" key="14">
    <source>
        <dbReference type="Proteomes" id="UP001292079"/>
    </source>
</evidence>
<dbReference type="GO" id="GO:0000050">
    <property type="term" value="P:urea cycle"/>
    <property type="evidence" value="ECO:0007669"/>
    <property type="project" value="UniProtKB-KW"/>
</dbReference>
<evidence type="ECO:0000256" key="4">
    <source>
        <dbReference type="ARBA" id="ARBA00022436"/>
    </source>
</evidence>
<keyword evidence="4 12" id="KW-0835">Urea cycle</keyword>
<evidence type="ECO:0000256" key="7">
    <source>
        <dbReference type="ARBA" id="ARBA00022801"/>
    </source>
</evidence>
<dbReference type="EMBL" id="JALJAT010000002">
    <property type="protein sequence ID" value="KAK4472681.1"/>
    <property type="molecule type" value="Genomic_DNA"/>
</dbReference>
<dbReference type="AlphaFoldDB" id="A0AAE1ZEN4"/>
<dbReference type="SUPFAM" id="SSF52768">
    <property type="entry name" value="Arginase/deacetylase"/>
    <property type="match status" value="1"/>
</dbReference>
<evidence type="ECO:0000256" key="2">
    <source>
        <dbReference type="ARBA" id="ARBA00012168"/>
    </source>
</evidence>
<organism evidence="13 14">
    <name type="scientific">Schistosoma mekongi</name>
    <name type="common">Parasitic worm</name>
    <dbReference type="NCBI Taxonomy" id="38744"/>
    <lineage>
        <taxon>Eukaryota</taxon>
        <taxon>Metazoa</taxon>
        <taxon>Spiralia</taxon>
        <taxon>Lophotrochozoa</taxon>
        <taxon>Platyhelminthes</taxon>
        <taxon>Trematoda</taxon>
        <taxon>Digenea</taxon>
        <taxon>Strigeidida</taxon>
        <taxon>Schistosomatoidea</taxon>
        <taxon>Schistosomatidae</taxon>
        <taxon>Schistosoma</taxon>
    </lineage>
</organism>
<reference evidence="13" key="2">
    <citation type="journal article" date="2023" name="Infect Dis Poverty">
        <title>Chromosome-scale genome of the human blood fluke Schistosoma mekongi and its implications for public health.</title>
        <authorList>
            <person name="Zhou M."/>
            <person name="Xu L."/>
            <person name="Xu D."/>
            <person name="Chen W."/>
            <person name="Khan J."/>
            <person name="Hu Y."/>
            <person name="Huang H."/>
            <person name="Wei H."/>
            <person name="Zhang Y."/>
            <person name="Chusongsang P."/>
            <person name="Tanasarnprasert K."/>
            <person name="Hu X."/>
            <person name="Limpanont Y."/>
            <person name="Lv Z."/>
        </authorList>
    </citation>
    <scope>NUCLEOTIDE SEQUENCE</scope>
    <source>
        <strain evidence="13">LV_2022a</strain>
    </source>
</reference>
<dbReference type="EC" id="3.5.3.1" evidence="2 12"/>
<evidence type="ECO:0000256" key="11">
    <source>
        <dbReference type="RuleBase" id="RU003684"/>
    </source>
</evidence>
<dbReference type="Pfam" id="PF00491">
    <property type="entry name" value="Arginase"/>
    <property type="match status" value="1"/>
</dbReference>
<gene>
    <name evidence="13" type="ORF">MN116_003911</name>
</gene>
<dbReference type="GO" id="GO:0004053">
    <property type="term" value="F:arginase activity"/>
    <property type="evidence" value="ECO:0007669"/>
    <property type="project" value="UniProtKB-EC"/>
</dbReference>
<evidence type="ECO:0000256" key="1">
    <source>
        <dbReference type="ARBA" id="ARBA00005098"/>
    </source>
</evidence>
<keyword evidence="8 12" id="KW-0464">Manganese</keyword>
<comment type="cofactor">
    <cofactor evidence="12">
        <name>Mn(2+)</name>
        <dbReference type="ChEBI" id="CHEBI:29035"/>
    </cofactor>
    <text evidence="12">Binds 2 manganese ions per subunit.</text>
</comment>
<name>A0AAE1ZEN4_SCHME</name>
<evidence type="ECO:0000313" key="13">
    <source>
        <dbReference type="EMBL" id="KAK4472681.1"/>
    </source>
</evidence>
<evidence type="ECO:0000256" key="3">
    <source>
        <dbReference type="ARBA" id="ARBA00018123"/>
    </source>
</evidence>
<dbReference type="GO" id="GO:0030145">
    <property type="term" value="F:manganese ion binding"/>
    <property type="evidence" value="ECO:0007669"/>
    <property type="project" value="TreeGrafter"/>
</dbReference>
<dbReference type="CDD" id="cd09989">
    <property type="entry name" value="Arginase"/>
    <property type="match status" value="1"/>
</dbReference>
<dbReference type="PANTHER" id="PTHR43782">
    <property type="entry name" value="ARGINASE"/>
    <property type="match status" value="1"/>
</dbReference>
<comment type="catalytic activity">
    <reaction evidence="9 12">
        <text>L-arginine + H2O = urea + L-ornithine</text>
        <dbReference type="Rhea" id="RHEA:20569"/>
        <dbReference type="ChEBI" id="CHEBI:15377"/>
        <dbReference type="ChEBI" id="CHEBI:16199"/>
        <dbReference type="ChEBI" id="CHEBI:32682"/>
        <dbReference type="ChEBI" id="CHEBI:46911"/>
        <dbReference type="EC" id="3.5.3.1"/>
    </reaction>
</comment>
<evidence type="ECO:0000256" key="9">
    <source>
        <dbReference type="ARBA" id="ARBA00047391"/>
    </source>
</evidence>
<dbReference type="PANTHER" id="PTHR43782:SF3">
    <property type="entry name" value="ARGINASE"/>
    <property type="match status" value="1"/>
</dbReference>
<keyword evidence="6 12" id="KW-0479">Metal-binding</keyword>
<sequence>MLKSVATPYYPVQNGETPKLLYPHANFLGIPINKGQPKLGTYQGPDFIRKSNFFQLVAEDGIQLTDCGDVTPVELTESEDPERCGMKWSRSFTQTTLKIADRVEQLIEKSNKHSIESSESKSSPLVIVGGDHSMATGTILGHARAKPDVCVIWVDAHGDINTPLNSTTGNIHGMPLSFLVKELQDQIPWLDDFDGIKPCLNASNLVYIGLRDLDVYETRDIRKHGIAYFTMLDIDRMGMEAVIKEALQAVNPRLEKPIHLSFDIDALDPSIAPSTGTAVPGGLTLREGLRICEEISATGKLSIIELAELNPLLGSKEDVGKTQSSAVHILRASLGHCRSGQLPMKVHNSITNSIVSRAERMQIN</sequence>
<dbReference type="InterPro" id="IPR006035">
    <property type="entry name" value="Ureohydrolase"/>
</dbReference>
<dbReference type="GO" id="GO:0005829">
    <property type="term" value="C:cytosol"/>
    <property type="evidence" value="ECO:0007669"/>
    <property type="project" value="TreeGrafter"/>
</dbReference>
<dbReference type="GO" id="GO:0005634">
    <property type="term" value="C:nucleus"/>
    <property type="evidence" value="ECO:0007669"/>
    <property type="project" value="TreeGrafter"/>
</dbReference>
<protein>
    <recommendedName>
        <fullName evidence="3 12">Arginase</fullName>
        <ecNumber evidence="2 12">3.5.3.1</ecNumber>
    </recommendedName>
</protein>
<evidence type="ECO:0000256" key="10">
    <source>
        <dbReference type="PROSITE-ProRule" id="PRU00742"/>
    </source>
</evidence>
<dbReference type="InterPro" id="IPR020855">
    <property type="entry name" value="Ureohydrolase_Mn_BS"/>
</dbReference>
<dbReference type="InterPro" id="IPR023696">
    <property type="entry name" value="Ureohydrolase_dom_sf"/>
</dbReference>
<dbReference type="Gene3D" id="3.40.800.10">
    <property type="entry name" value="Ureohydrolase domain"/>
    <property type="match status" value="1"/>
</dbReference>
<evidence type="ECO:0000256" key="12">
    <source>
        <dbReference type="RuleBase" id="RU361159"/>
    </source>
</evidence>
<comment type="pathway">
    <text evidence="1 12">Nitrogen metabolism; urea cycle; L-ornithine and urea from L-arginine: step 1/1.</text>
</comment>
<reference evidence="13" key="1">
    <citation type="submission" date="2022-04" db="EMBL/GenBank/DDBJ databases">
        <authorList>
            <person name="Xu L."/>
            <person name="Lv Z."/>
        </authorList>
    </citation>
    <scope>NUCLEOTIDE SEQUENCE</scope>
    <source>
        <strain evidence="13">LV_2022a</strain>
    </source>
</reference>
<dbReference type="Proteomes" id="UP001292079">
    <property type="component" value="Unassembled WGS sequence"/>
</dbReference>
<evidence type="ECO:0000256" key="6">
    <source>
        <dbReference type="ARBA" id="ARBA00022723"/>
    </source>
</evidence>
<comment type="caution">
    <text evidence="13">The sequence shown here is derived from an EMBL/GenBank/DDBJ whole genome shotgun (WGS) entry which is preliminary data.</text>
</comment>
<dbReference type="FunFam" id="3.40.800.10:FF:000012">
    <property type="entry name" value="Arginase"/>
    <property type="match status" value="1"/>
</dbReference>
<dbReference type="InterPro" id="IPR014033">
    <property type="entry name" value="Arginase"/>
</dbReference>
<dbReference type="PROSITE" id="PS51409">
    <property type="entry name" value="ARGINASE_2"/>
    <property type="match status" value="1"/>
</dbReference>